<feature type="transmembrane region" description="Helical" evidence="1">
    <location>
        <begin position="74"/>
        <end position="93"/>
    </location>
</feature>
<reference evidence="2 3" key="1">
    <citation type="journal article" date="2020" name="Int. J. Syst. Evol. Microbiol.">
        <title>Reclassification of Streptomyces castelarensis and Streptomyces sporoclivatus as later heterotypic synonyms of Streptomyces antimycoticus.</title>
        <authorList>
            <person name="Komaki H."/>
            <person name="Tamura T."/>
        </authorList>
    </citation>
    <scope>NUCLEOTIDE SEQUENCE [LARGE SCALE GENOMIC DNA]</scope>
    <source>
        <strain evidence="2 3">NBRC 13459</strain>
    </source>
</reference>
<evidence type="ECO:0000313" key="2">
    <source>
        <dbReference type="EMBL" id="GDY52213.1"/>
    </source>
</evidence>
<proteinExistence type="predicted"/>
<keyword evidence="1" id="KW-0812">Transmembrane</keyword>
<gene>
    <name evidence="2" type="ORF">SVIO_028360</name>
</gene>
<dbReference type="EMBL" id="BJHW01000001">
    <property type="protein sequence ID" value="GDY52213.1"/>
    <property type="molecule type" value="Genomic_DNA"/>
</dbReference>
<keyword evidence="3" id="KW-1185">Reference proteome</keyword>
<accession>A0A4D4L2H3</accession>
<protein>
    <recommendedName>
        <fullName evidence="4">DUF5134 domain-containing protein</fullName>
    </recommendedName>
</protein>
<evidence type="ECO:0008006" key="4">
    <source>
        <dbReference type="Google" id="ProtNLM"/>
    </source>
</evidence>
<feature type="transmembrane region" description="Helical" evidence="1">
    <location>
        <begin position="99"/>
        <end position="117"/>
    </location>
</feature>
<name>A0A4D4L2H3_STRVO</name>
<sequence length="163" mass="16555">MRELLLPACLAGALLCLAGHVPGPVRRWGPQVPALGGMALMAGGRALPGACAVAAACLWQGVRARADRRGWSEVTDMAAMAMLMALMTGAAGGTHAHMAMGHAAGPAVLTLVVWVTARAGGFMLGKLSDAPLRPGCARAARRARACRESGAAVMITSMAAMLV</sequence>
<evidence type="ECO:0000256" key="1">
    <source>
        <dbReference type="SAM" id="Phobius"/>
    </source>
</evidence>
<comment type="caution">
    <text evidence="2">The sequence shown here is derived from an EMBL/GenBank/DDBJ whole genome shotgun (WGS) entry which is preliminary data.</text>
</comment>
<dbReference type="AlphaFoldDB" id="A0A4D4L2H3"/>
<evidence type="ECO:0000313" key="3">
    <source>
        <dbReference type="Proteomes" id="UP000301309"/>
    </source>
</evidence>
<keyword evidence="1" id="KW-1133">Transmembrane helix</keyword>
<feature type="transmembrane region" description="Helical" evidence="1">
    <location>
        <begin position="42"/>
        <end position="62"/>
    </location>
</feature>
<keyword evidence="1" id="KW-0472">Membrane</keyword>
<organism evidence="2 3">
    <name type="scientific">Streptomyces violaceusniger</name>
    <dbReference type="NCBI Taxonomy" id="68280"/>
    <lineage>
        <taxon>Bacteria</taxon>
        <taxon>Bacillati</taxon>
        <taxon>Actinomycetota</taxon>
        <taxon>Actinomycetes</taxon>
        <taxon>Kitasatosporales</taxon>
        <taxon>Streptomycetaceae</taxon>
        <taxon>Streptomyces</taxon>
        <taxon>Streptomyces violaceusniger group</taxon>
    </lineage>
</organism>
<dbReference type="Proteomes" id="UP000301309">
    <property type="component" value="Unassembled WGS sequence"/>
</dbReference>